<organism evidence="1 2">
    <name type="scientific">Ralstonia phage phiITL-1</name>
    <dbReference type="NCBI Taxonomy" id="1597967"/>
    <lineage>
        <taxon>Viruses</taxon>
        <taxon>Duplodnaviria</taxon>
        <taxon>Heunggongvirae</taxon>
        <taxon>Uroviricota</taxon>
        <taxon>Caudoviricetes</taxon>
        <taxon>Autographivirales</taxon>
        <taxon>Autotranscriptaviridae</taxon>
        <taxon>Serkorvirus</taxon>
        <taxon>Serkorvirus ITL1</taxon>
    </lineage>
</organism>
<proteinExistence type="predicted"/>
<evidence type="ECO:0000313" key="2">
    <source>
        <dbReference type="Proteomes" id="UP000223875"/>
    </source>
</evidence>
<reference evidence="1 2" key="1">
    <citation type="submission" date="2015-01" db="EMBL/GenBank/DDBJ databases">
        <title>Genomic characterization of bacteriophage ITL-1, lytic for Rasltonia solanacearum.</title>
        <authorList>
            <person name="Hernandez-Romano J."/>
            <person name="Martinez-Barnetche J."/>
            <person name="Tellez-Sosa J.M."/>
            <person name="Gomez-Barreto R.E."/>
            <person name="Teran-Leon I."/>
            <person name="Serrano-Plancarte R."/>
            <person name="Zavala-Padilla G."/>
            <person name="Estrada-Carrillo M."/>
        </authorList>
    </citation>
    <scope>NUCLEOTIDE SEQUENCE [LARGE SCALE GENOMIC DNA]</scope>
</reference>
<name>A0A0U1ZAC0_9CAUD</name>
<evidence type="ECO:0000313" key="1">
    <source>
        <dbReference type="EMBL" id="AJT60801.1"/>
    </source>
</evidence>
<accession>A0A0U1ZAC0</accession>
<sequence>MQPSKVIFATSVNTSSCGGKTTRTLAHATLDVRHPDGLVTITNRAGQSLNLDKDAAEGLLVALQNLFNR</sequence>
<dbReference type="Proteomes" id="UP000223875">
    <property type="component" value="Segment"/>
</dbReference>
<protein>
    <submittedName>
        <fullName evidence="1">Uncharacterized protein</fullName>
    </submittedName>
</protein>
<dbReference type="EMBL" id="KP343639">
    <property type="protein sequence ID" value="AJT60801.1"/>
    <property type="molecule type" value="Genomic_DNA"/>
</dbReference>
<dbReference type="GeneID" id="54975100"/>
<dbReference type="RefSeq" id="YP_009785054.1">
    <property type="nucleotide sequence ID" value="NC_047751.1"/>
</dbReference>
<keyword evidence="2" id="KW-1185">Reference proteome</keyword>
<dbReference type="KEGG" id="vg:54975100"/>